<evidence type="ECO:0000256" key="3">
    <source>
        <dbReference type="PROSITE-ProRule" id="PRU00023"/>
    </source>
</evidence>
<organism evidence="5 6">
    <name type="scientific">Gonium pectorale</name>
    <name type="common">Green alga</name>
    <dbReference type="NCBI Taxonomy" id="33097"/>
    <lineage>
        <taxon>Eukaryota</taxon>
        <taxon>Viridiplantae</taxon>
        <taxon>Chlorophyta</taxon>
        <taxon>core chlorophytes</taxon>
        <taxon>Chlorophyceae</taxon>
        <taxon>CS clade</taxon>
        <taxon>Chlamydomonadales</taxon>
        <taxon>Volvocaceae</taxon>
        <taxon>Gonium</taxon>
    </lineage>
</organism>
<evidence type="ECO:0000256" key="1">
    <source>
        <dbReference type="ARBA" id="ARBA00022737"/>
    </source>
</evidence>
<reference evidence="6" key="1">
    <citation type="journal article" date="2016" name="Nat. Commun.">
        <title>The Gonium pectorale genome demonstrates co-option of cell cycle regulation during the evolution of multicellularity.</title>
        <authorList>
            <person name="Hanschen E.R."/>
            <person name="Marriage T.N."/>
            <person name="Ferris P.J."/>
            <person name="Hamaji T."/>
            <person name="Toyoda A."/>
            <person name="Fujiyama A."/>
            <person name="Neme R."/>
            <person name="Noguchi H."/>
            <person name="Minakuchi Y."/>
            <person name="Suzuki M."/>
            <person name="Kawai-Toyooka H."/>
            <person name="Smith D.R."/>
            <person name="Sparks H."/>
            <person name="Anderson J."/>
            <person name="Bakaric R."/>
            <person name="Luria V."/>
            <person name="Karger A."/>
            <person name="Kirschner M.W."/>
            <person name="Durand P.M."/>
            <person name="Michod R.E."/>
            <person name="Nozaki H."/>
            <person name="Olson B.J."/>
        </authorList>
    </citation>
    <scope>NUCLEOTIDE SEQUENCE [LARGE SCALE GENOMIC DNA]</scope>
    <source>
        <strain evidence="6">NIES-2863</strain>
    </source>
</reference>
<comment type="caution">
    <text evidence="5">The sequence shown here is derived from an EMBL/GenBank/DDBJ whole genome shotgun (WGS) entry which is preliminary data.</text>
</comment>
<keyword evidence="2 3" id="KW-0040">ANK repeat</keyword>
<dbReference type="InterPro" id="IPR036770">
    <property type="entry name" value="Ankyrin_rpt-contain_sf"/>
</dbReference>
<evidence type="ECO:0000313" key="6">
    <source>
        <dbReference type="Proteomes" id="UP000075714"/>
    </source>
</evidence>
<feature type="region of interest" description="Disordered" evidence="4">
    <location>
        <begin position="170"/>
        <end position="189"/>
    </location>
</feature>
<dbReference type="STRING" id="33097.A0A150FYY2"/>
<dbReference type="EMBL" id="LSYV01000116">
    <property type="protein sequence ID" value="KXZ42812.1"/>
    <property type="molecule type" value="Genomic_DNA"/>
</dbReference>
<name>A0A150FYY2_GONPE</name>
<dbReference type="PANTHER" id="PTHR24201:SF2">
    <property type="entry name" value="ANKYRIN REPEAT DOMAIN-CONTAINING PROTEIN 42"/>
    <property type="match status" value="1"/>
</dbReference>
<proteinExistence type="predicted"/>
<feature type="compositionally biased region" description="Pro residues" evidence="4">
    <location>
        <begin position="249"/>
        <end position="258"/>
    </location>
</feature>
<feature type="repeat" description="ANK" evidence="3">
    <location>
        <begin position="111"/>
        <end position="143"/>
    </location>
</feature>
<keyword evidence="6" id="KW-1185">Reference proteome</keyword>
<sequence length="288" mass="29159">MEYLSRRRLMGGWTDLHVAADSGDLARARIAVQKSPADVDRMTKDRQTALHLASAAGFEAVVGELLDRGARSTLQDEAGCGLMLVATRAGHTHLLPLLAPACGLEQRDPASGATPLHAAAAAGQLDPLQWLLAAGANCATRDNSGRTPGEAALAAGQHAAARAIREATLAAAAAGRPPPPLTVPGGSGGGAPMSPISPVAVACAPFGPGPSYGAPYGHPYGRPPYDHSVLQPQSPHGLAAGASATPWQQAPPAPPPQPAAAAGRLQVPETLPAPVYYPTPPPGAGVYY</sequence>
<evidence type="ECO:0000256" key="2">
    <source>
        <dbReference type="ARBA" id="ARBA00023043"/>
    </source>
</evidence>
<dbReference type="InterPro" id="IPR050776">
    <property type="entry name" value="Ank_Repeat/CDKN_Inhibitor"/>
</dbReference>
<evidence type="ECO:0000313" key="5">
    <source>
        <dbReference type="EMBL" id="KXZ42812.1"/>
    </source>
</evidence>
<dbReference type="Proteomes" id="UP000075714">
    <property type="component" value="Unassembled WGS sequence"/>
</dbReference>
<dbReference type="AlphaFoldDB" id="A0A150FYY2"/>
<dbReference type="SMART" id="SM00248">
    <property type="entry name" value="ANK"/>
    <property type="match status" value="3"/>
</dbReference>
<protein>
    <submittedName>
        <fullName evidence="5">Uncharacterized protein</fullName>
    </submittedName>
</protein>
<dbReference type="Gene3D" id="1.25.40.20">
    <property type="entry name" value="Ankyrin repeat-containing domain"/>
    <property type="match status" value="2"/>
</dbReference>
<gene>
    <name evidence="5" type="ORF">GPECTOR_116g344</name>
</gene>
<feature type="repeat" description="ANK" evidence="3">
    <location>
        <begin position="45"/>
        <end position="77"/>
    </location>
</feature>
<dbReference type="InterPro" id="IPR002110">
    <property type="entry name" value="Ankyrin_rpt"/>
</dbReference>
<keyword evidence="1" id="KW-0677">Repeat</keyword>
<accession>A0A150FYY2</accession>
<dbReference type="PROSITE" id="PS50088">
    <property type="entry name" value="ANK_REPEAT"/>
    <property type="match status" value="2"/>
</dbReference>
<dbReference type="PANTHER" id="PTHR24201">
    <property type="entry name" value="ANK_REP_REGION DOMAIN-CONTAINING PROTEIN"/>
    <property type="match status" value="1"/>
</dbReference>
<dbReference type="GO" id="GO:0005634">
    <property type="term" value="C:nucleus"/>
    <property type="evidence" value="ECO:0007669"/>
    <property type="project" value="TreeGrafter"/>
</dbReference>
<dbReference type="Pfam" id="PF12796">
    <property type="entry name" value="Ank_2"/>
    <property type="match status" value="2"/>
</dbReference>
<evidence type="ECO:0000256" key="4">
    <source>
        <dbReference type="SAM" id="MobiDB-lite"/>
    </source>
</evidence>
<dbReference type="PROSITE" id="PS50297">
    <property type="entry name" value="ANK_REP_REGION"/>
    <property type="match status" value="2"/>
</dbReference>
<dbReference type="SUPFAM" id="SSF48403">
    <property type="entry name" value="Ankyrin repeat"/>
    <property type="match status" value="1"/>
</dbReference>
<feature type="region of interest" description="Disordered" evidence="4">
    <location>
        <begin position="223"/>
        <end position="263"/>
    </location>
</feature>
<dbReference type="OrthoDB" id="549650at2759"/>